<accession>A0A9W6VD52</accession>
<sequence>MHPKFLPLTADAAAAAGAGAVLSSAAEADAAANVCWASLLGGCAPVKRWGLDRRLRQLSEAAGEFAGSRWWFHDGAAYRRRVTHAQGRIEEAISEGDGPEFARAFAGYDHAVASVVVAAHSRRNARIRHGHAVERTRR</sequence>
<evidence type="ECO:0000313" key="1">
    <source>
        <dbReference type="EMBL" id="GLY64430.1"/>
    </source>
</evidence>
<evidence type="ECO:0000313" key="2">
    <source>
        <dbReference type="Proteomes" id="UP001165136"/>
    </source>
</evidence>
<dbReference type="RefSeq" id="WP_052371740.1">
    <property type="nucleotide sequence ID" value="NZ_BSTI01000002.1"/>
</dbReference>
<gene>
    <name evidence="1" type="ORF">Atai01_10490</name>
</gene>
<dbReference type="AlphaFoldDB" id="A0A9W6VD52"/>
<proteinExistence type="predicted"/>
<protein>
    <submittedName>
        <fullName evidence="1">Uncharacterized protein</fullName>
    </submittedName>
</protein>
<dbReference type="Proteomes" id="UP001165136">
    <property type="component" value="Unassembled WGS sequence"/>
</dbReference>
<comment type="caution">
    <text evidence="1">The sequence shown here is derived from an EMBL/GenBank/DDBJ whole genome shotgun (WGS) entry which is preliminary data.</text>
</comment>
<keyword evidence="2" id="KW-1185">Reference proteome</keyword>
<dbReference type="EMBL" id="BSTI01000002">
    <property type="protein sequence ID" value="GLY64430.1"/>
    <property type="molecule type" value="Genomic_DNA"/>
</dbReference>
<reference evidence="1" key="1">
    <citation type="submission" date="2023-03" db="EMBL/GenBank/DDBJ databases">
        <title>Amycolatopsis taiwanensis NBRC 103393.</title>
        <authorList>
            <person name="Ichikawa N."/>
            <person name="Sato H."/>
            <person name="Tonouchi N."/>
        </authorList>
    </citation>
    <scope>NUCLEOTIDE SEQUENCE</scope>
    <source>
        <strain evidence="1">NBRC 103393</strain>
    </source>
</reference>
<organism evidence="1 2">
    <name type="scientific">Amycolatopsis taiwanensis</name>
    <dbReference type="NCBI Taxonomy" id="342230"/>
    <lineage>
        <taxon>Bacteria</taxon>
        <taxon>Bacillati</taxon>
        <taxon>Actinomycetota</taxon>
        <taxon>Actinomycetes</taxon>
        <taxon>Pseudonocardiales</taxon>
        <taxon>Pseudonocardiaceae</taxon>
        <taxon>Amycolatopsis</taxon>
    </lineage>
</organism>
<name>A0A9W6VD52_9PSEU</name>